<proteinExistence type="predicted"/>
<sequence>MFGMCGPAVLLKICGHFNSDQIN</sequence>
<accession>A0A0E9PZM1</accession>
<evidence type="ECO:0000313" key="1">
    <source>
        <dbReference type="EMBL" id="JAH10096.1"/>
    </source>
</evidence>
<dbReference type="AlphaFoldDB" id="A0A0E9PZM1"/>
<organism evidence="1">
    <name type="scientific">Anguilla anguilla</name>
    <name type="common">European freshwater eel</name>
    <name type="synonym">Muraena anguilla</name>
    <dbReference type="NCBI Taxonomy" id="7936"/>
    <lineage>
        <taxon>Eukaryota</taxon>
        <taxon>Metazoa</taxon>
        <taxon>Chordata</taxon>
        <taxon>Craniata</taxon>
        <taxon>Vertebrata</taxon>
        <taxon>Euteleostomi</taxon>
        <taxon>Actinopterygii</taxon>
        <taxon>Neopterygii</taxon>
        <taxon>Teleostei</taxon>
        <taxon>Anguilliformes</taxon>
        <taxon>Anguillidae</taxon>
        <taxon>Anguilla</taxon>
    </lineage>
</organism>
<dbReference type="EMBL" id="GBXM01098481">
    <property type="protein sequence ID" value="JAH10096.1"/>
    <property type="molecule type" value="Transcribed_RNA"/>
</dbReference>
<protein>
    <submittedName>
        <fullName evidence="1">Uncharacterized protein</fullName>
    </submittedName>
</protein>
<reference evidence="1" key="2">
    <citation type="journal article" date="2015" name="Fish Shellfish Immunol.">
        <title>Early steps in the European eel (Anguilla anguilla)-Vibrio vulnificus interaction in the gills: Role of the RtxA13 toxin.</title>
        <authorList>
            <person name="Callol A."/>
            <person name="Pajuelo D."/>
            <person name="Ebbesson L."/>
            <person name="Teles M."/>
            <person name="MacKenzie S."/>
            <person name="Amaro C."/>
        </authorList>
    </citation>
    <scope>NUCLEOTIDE SEQUENCE</scope>
</reference>
<reference evidence="1" key="1">
    <citation type="submission" date="2014-11" db="EMBL/GenBank/DDBJ databases">
        <authorList>
            <person name="Amaro Gonzalez C."/>
        </authorList>
    </citation>
    <scope>NUCLEOTIDE SEQUENCE</scope>
</reference>
<name>A0A0E9PZM1_ANGAN</name>